<evidence type="ECO:0000256" key="4">
    <source>
        <dbReference type="ARBA" id="ARBA00022692"/>
    </source>
</evidence>
<feature type="domain" description="Prepilin type IV endopeptidase peptidase" evidence="8">
    <location>
        <begin position="101"/>
        <end position="208"/>
    </location>
</feature>
<dbReference type="Pfam" id="PF01478">
    <property type="entry name" value="Peptidase_A24"/>
    <property type="match status" value="1"/>
</dbReference>
<feature type="transmembrane region" description="Helical" evidence="7">
    <location>
        <begin position="184"/>
        <end position="210"/>
    </location>
</feature>
<dbReference type="Proteomes" id="UP000194265">
    <property type="component" value="Chromosome"/>
</dbReference>
<organism evidence="10 11">
    <name type="scientific">Campylobacter vicugnae</name>
    <dbReference type="NCBI Taxonomy" id="1660076"/>
    <lineage>
        <taxon>Bacteria</taxon>
        <taxon>Pseudomonadati</taxon>
        <taxon>Campylobacterota</taxon>
        <taxon>Epsilonproteobacteria</taxon>
        <taxon>Campylobacterales</taxon>
        <taxon>Campylobacteraceae</taxon>
        <taxon>Campylobacter</taxon>
    </lineage>
</organism>
<evidence type="ECO:0000259" key="8">
    <source>
        <dbReference type="Pfam" id="PF01478"/>
    </source>
</evidence>
<feature type="transmembrane region" description="Helical" evidence="7">
    <location>
        <begin position="143"/>
        <end position="163"/>
    </location>
</feature>
<dbReference type="PANTHER" id="PTHR30487">
    <property type="entry name" value="TYPE 4 PREPILIN-LIKE PROTEINS LEADER PEPTIDE-PROCESSING ENZYME"/>
    <property type="match status" value="1"/>
</dbReference>
<comment type="similarity">
    <text evidence="2">Belongs to the peptidase A24 family.</text>
</comment>
<evidence type="ECO:0000256" key="6">
    <source>
        <dbReference type="ARBA" id="ARBA00023136"/>
    </source>
</evidence>
<evidence type="ECO:0000313" key="11">
    <source>
        <dbReference type="Proteomes" id="UP000194265"/>
    </source>
</evidence>
<sequence length="244" mass="27298">MLLIFFVFGVCLGSFATVLINRLPLGEDFILSRSRCPKCHKKLSLYELIPIFSWIFLKRECKSCKSKISAIYIVSEILIGFLAIFAYFIDSNLILALLLVIIFTIFYALSIIDLRLKAVPNSLLMSGYFLAIIYAFISDMSNIIDSFTIIGIMMILKSTLILLHNNKGKNIEPMGDGDSIFIASMVAILGLEWGFIALFIAALIQLVIHLIKKDRAIAFIPALFIGFIAILSIKNFTNINLGLI</sequence>
<evidence type="ECO:0000256" key="2">
    <source>
        <dbReference type="ARBA" id="ARBA00005801"/>
    </source>
</evidence>
<evidence type="ECO:0000256" key="3">
    <source>
        <dbReference type="ARBA" id="ARBA00022475"/>
    </source>
</evidence>
<reference evidence="10 11" key="1">
    <citation type="journal article" date="2017" name="Genome Biol. Evol.">
        <title>Comparative Genomic Analysis Identifies a Campylobacter Clade Deficient in Selenium Metabolism.</title>
        <authorList>
            <person name="Miller W.G."/>
            <person name="Yee E."/>
            <person name="Lopes B.S."/>
            <person name="Chapman M.H."/>
            <person name="Huynh S."/>
            <person name="Bono J.L."/>
            <person name="Parker C.T."/>
            <person name="Strachan N.J.C."/>
            <person name="Forbes K.J."/>
        </authorList>
    </citation>
    <scope>NUCLEOTIDE SEQUENCE [LARGE SCALE GENOMIC DNA]</scope>
    <source>
        <strain evidence="10 11">RM8964</strain>
    </source>
</reference>
<keyword evidence="4 7" id="KW-0812">Transmembrane</keyword>
<dbReference type="GO" id="GO:0004190">
    <property type="term" value="F:aspartic-type endopeptidase activity"/>
    <property type="evidence" value="ECO:0007669"/>
    <property type="project" value="InterPro"/>
</dbReference>
<evidence type="ECO:0000256" key="7">
    <source>
        <dbReference type="SAM" id="Phobius"/>
    </source>
</evidence>
<dbReference type="InterPro" id="IPR000045">
    <property type="entry name" value="Prepilin_IV_endopep_pep"/>
</dbReference>
<evidence type="ECO:0000256" key="1">
    <source>
        <dbReference type="ARBA" id="ARBA00004651"/>
    </source>
</evidence>
<dbReference type="InterPro" id="IPR010627">
    <property type="entry name" value="Prepilin_pept_A24_N"/>
</dbReference>
<proteinExistence type="inferred from homology"/>
<feature type="transmembrane region" description="Helical" evidence="7">
    <location>
        <begin position="69"/>
        <end position="88"/>
    </location>
</feature>
<dbReference type="RefSeq" id="WP_086333783.1">
    <property type="nucleotide sequence ID" value="NZ_CP018791.1"/>
</dbReference>
<dbReference type="STRING" id="1660074.CVIC8964_1004"/>
<feature type="domain" description="Prepilin peptidase A24 N-terminal" evidence="9">
    <location>
        <begin position="7"/>
        <end position="87"/>
    </location>
</feature>
<keyword evidence="3" id="KW-1003">Cell membrane</keyword>
<dbReference type="EMBL" id="CP018791">
    <property type="protein sequence ID" value="ARR02414.1"/>
    <property type="molecule type" value="Genomic_DNA"/>
</dbReference>
<keyword evidence="5 7" id="KW-1133">Transmembrane helix</keyword>
<feature type="transmembrane region" description="Helical" evidence="7">
    <location>
        <begin position="119"/>
        <end position="137"/>
    </location>
</feature>
<gene>
    <name evidence="10" type="ORF">CVIC8964_1004</name>
</gene>
<feature type="transmembrane region" description="Helical" evidence="7">
    <location>
        <begin position="94"/>
        <end position="112"/>
    </location>
</feature>
<feature type="transmembrane region" description="Helical" evidence="7">
    <location>
        <begin position="216"/>
        <end position="233"/>
    </location>
</feature>
<protein>
    <submittedName>
        <fullName evidence="10">Peptidase A24 N-terminal domain protein, putative prepilin signal peptidase</fullName>
    </submittedName>
</protein>
<dbReference type="AlphaFoldDB" id="A0A1X9T1K6"/>
<evidence type="ECO:0000259" key="9">
    <source>
        <dbReference type="Pfam" id="PF06750"/>
    </source>
</evidence>
<dbReference type="OrthoDB" id="9789291at2"/>
<dbReference type="GO" id="GO:0006465">
    <property type="term" value="P:signal peptide processing"/>
    <property type="evidence" value="ECO:0007669"/>
    <property type="project" value="TreeGrafter"/>
</dbReference>
<keyword evidence="6 7" id="KW-0472">Membrane</keyword>
<dbReference type="GO" id="GO:0005886">
    <property type="term" value="C:plasma membrane"/>
    <property type="evidence" value="ECO:0007669"/>
    <property type="project" value="UniProtKB-SubCell"/>
</dbReference>
<name>A0A1X9T1K6_9BACT</name>
<comment type="subcellular location">
    <subcellularLocation>
        <location evidence="1">Cell membrane</location>
        <topology evidence="1">Multi-pass membrane protein</topology>
    </subcellularLocation>
</comment>
<accession>A0A1X9T1K6</accession>
<dbReference type="Pfam" id="PF06750">
    <property type="entry name" value="A24_N_bact"/>
    <property type="match status" value="1"/>
</dbReference>
<evidence type="ECO:0000256" key="5">
    <source>
        <dbReference type="ARBA" id="ARBA00022989"/>
    </source>
</evidence>
<evidence type="ECO:0000313" key="10">
    <source>
        <dbReference type="EMBL" id="ARR02414.1"/>
    </source>
</evidence>
<dbReference type="InterPro" id="IPR050882">
    <property type="entry name" value="Prepilin_peptidase/N-MTase"/>
</dbReference>
<dbReference type="PANTHER" id="PTHR30487:SF0">
    <property type="entry name" value="PREPILIN LEADER PEPTIDASE_N-METHYLTRANSFERASE-RELATED"/>
    <property type="match status" value="1"/>
</dbReference>